<evidence type="ECO:0000313" key="2">
    <source>
        <dbReference type="Proteomes" id="UP000006906"/>
    </source>
</evidence>
<dbReference type="PaxDb" id="3055-EDP03578"/>
<dbReference type="AlphaFoldDB" id="A0A2K3D4Z1"/>
<dbReference type="Proteomes" id="UP000006906">
    <property type="component" value="Chromosome 12"/>
</dbReference>
<dbReference type="KEGG" id="cre:CHLRE_12g533426v5"/>
<name>A0A2K3D4Z1_CHLRE</name>
<dbReference type="RefSeq" id="XP_042918699.1">
    <property type="nucleotide sequence ID" value="XM_043068604.1"/>
</dbReference>
<reference evidence="1 2" key="1">
    <citation type="journal article" date="2007" name="Science">
        <title>The Chlamydomonas genome reveals the evolution of key animal and plant functions.</title>
        <authorList>
            <person name="Merchant S.S."/>
            <person name="Prochnik S.E."/>
            <person name="Vallon O."/>
            <person name="Harris E.H."/>
            <person name="Karpowicz S.J."/>
            <person name="Witman G.B."/>
            <person name="Terry A."/>
            <person name="Salamov A."/>
            <person name="Fritz-Laylin L.K."/>
            <person name="Marechal-Drouard L."/>
            <person name="Marshall W.F."/>
            <person name="Qu L.H."/>
            <person name="Nelson D.R."/>
            <person name="Sanderfoot A.A."/>
            <person name="Spalding M.H."/>
            <person name="Kapitonov V.V."/>
            <person name="Ren Q."/>
            <person name="Ferris P."/>
            <person name="Lindquist E."/>
            <person name="Shapiro H."/>
            <person name="Lucas S.M."/>
            <person name="Grimwood J."/>
            <person name="Schmutz J."/>
            <person name="Cardol P."/>
            <person name="Cerutti H."/>
            <person name="Chanfreau G."/>
            <person name="Chen C.L."/>
            <person name="Cognat V."/>
            <person name="Croft M.T."/>
            <person name="Dent R."/>
            <person name="Dutcher S."/>
            <person name="Fernandez E."/>
            <person name="Fukuzawa H."/>
            <person name="Gonzalez-Ballester D."/>
            <person name="Gonzalez-Halphen D."/>
            <person name="Hallmann A."/>
            <person name="Hanikenne M."/>
            <person name="Hippler M."/>
            <person name="Inwood W."/>
            <person name="Jabbari K."/>
            <person name="Kalanon M."/>
            <person name="Kuras R."/>
            <person name="Lefebvre P.A."/>
            <person name="Lemaire S.D."/>
            <person name="Lobanov A.V."/>
            <person name="Lohr M."/>
            <person name="Manuell A."/>
            <person name="Meier I."/>
            <person name="Mets L."/>
            <person name="Mittag M."/>
            <person name="Mittelmeier T."/>
            <person name="Moroney J.V."/>
            <person name="Moseley J."/>
            <person name="Napoli C."/>
            <person name="Nedelcu A.M."/>
            <person name="Niyogi K."/>
            <person name="Novoselov S.V."/>
            <person name="Paulsen I.T."/>
            <person name="Pazour G."/>
            <person name="Purton S."/>
            <person name="Ral J.P."/>
            <person name="Riano-Pachon D.M."/>
            <person name="Riekhof W."/>
            <person name="Rymarquis L."/>
            <person name="Schroda M."/>
            <person name="Stern D."/>
            <person name="Umen J."/>
            <person name="Willows R."/>
            <person name="Wilson N."/>
            <person name="Zimmer S.L."/>
            <person name="Allmer J."/>
            <person name="Balk J."/>
            <person name="Bisova K."/>
            <person name="Chen C.J."/>
            <person name="Elias M."/>
            <person name="Gendler K."/>
            <person name="Hauser C."/>
            <person name="Lamb M.R."/>
            <person name="Ledford H."/>
            <person name="Long J.C."/>
            <person name="Minagawa J."/>
            <person name="Page M.D."/>
            <person name="Pan J."/>
            <person name="Pootakham W."/>
            <person name="Roje S."/>
            <person name="Rose A."/>
            <person name="Stahlberg E."/>
            <person name="Terauchi A.M."/>
            <person name="Yang P."/>
            <person name="Ball S."/>
            <person name="Bowler C."/>
            <person name="Dieckmann C.L."/>
            <person name="Gladyshev V.N."/>
            <person name="Green P."/>
            <person name="Jorgensen R."/>
            <person name="Mayfield S."/>
            <person name="Mueller-Roeber B."/>
            <person name="Rajamani S."/>
            <person name="Sayre R.T."/>
            <person name="Brokstein P."/>
            <person name="Dubchak I."/>
            <person name="Goodstein D."/>
            <person name="Hornick L."/>
            <person name="Huang Y.W."/>
            <person name="Jhaveri J."/>
            <person name="Luo Y."/>
            <person name="Martinez D."/>
            <person name="Ngau W.C."/>
            <person name="Otillar B."/>
            <person name="Poliakov A."/>
            <person name="Porter A."/>
            <person name="Szajkowski L."/>
            <person name="Werner G."/>
            <person name="Zhou K."/>
            <person name="Grigoriev I.V."/>
            <person name="Rokhsar D.S."/>
            <person name="Grossman A.R."/>
        </authorList>
    </citation>
    <scope>NUCLEOTIDE SEQUENCE [LARGE SCALE GENOMIC DNA]</scope>
    <source>
        <strain evidence="2">CC-503</strain>
    </source>
</reference>
<dbReference type="Gramene" id="PNW75603">
    <property type="protein sequence ID" value="PNW75603"/>
    <property type="gene ID" value="CHLRE_12g533426v5"/>
</dbReference>
<dbReference type="InParanoid" id="A0A2K3D4Z1"/>
<keyword evidence="2" id="KW-1185">Reference proteome</keyword>
<organism evidence="1 2">
    <name type="scientific">Chlamydomonas reinhardtii</name>
    <name type="common">Chlamydomonas smithii</name>
    <dbReference type="NCBI Taxonomy" id="3055"/>
    <lineage>
        <taxon>Eukaryota</taxon>
        <taxon>Viridiplantae</taxon>
        <taxon>Chlorophyta</taxon>
        <taxon>core chlorophytes</taxon>
        <taxon>Chlorophyceae</taxon>
        <taxon>CS clade</taxon>
        <taxon>Chlamydomonadales</taxon>
        <taxon>Chlamydomonadaceae</taxon>
        <taxon>Chlamydomonas</taxon>
    </lineage>
</organism>
<evidence type="ECO:0000313" key="1">
    <source>
        <dbReference type="EMBL" id="PNW75603.1"/>
    </source>
</evidence>
<dbReference type="EMBL" id="CM008973">
    <property type="protein sequence ID" value="PNW75603.1"/>
    <property type="molecule type" value="Genomic_DNA"/>
</dbReference>
<protein>
    <submittedName>
        <fullName evidence="1">Uncharacterized protein</fullName>
    </submittedName>
</protein>
<dbReference type="GeneID" id="66055660"/>
<proteinExistence type="predicted"/>
<accession>A0A2K3D4Z1</accession>
<sequence>MVTIHLWATISSTAQLATFSQPTLPFLRLPNFHAWPGPRELLGGKTLEEAESEAMSTLEPAKRIAVAAASMTSPTTWCRSYTM</sequence>
<gene>
    <name evidence="1" type="ORF">CHLRE_12g533426v5</name>
</gene>